<dbReference type="EMBL" id="WWCW01000014">
    <property type="protein sequence ID" value="MYM86928.1"/>
    <property type="molecule type" value="Genomic_DNA"/>
</dbReference>
<evidence type="ECO:0000313" key="3">
    <source>
        <dbReference type="Proteomes" id="UP000470302"/>
    </source>
</evidence>
<reference evidence="2 3" key="1">
    <citation type="submission" date="2020-01" db="EMBL/GenBank/DDBJ databases">
        <title>Novel species isolated from a subtropical stream in China.</title>
        <authorList>
            <person name="Lu H."/>
        </authorList>
    </citation>
    <scope>NUCLEOTIDE SEQUENCE [LARGE SCALE GENOMIC DNA]</scope>
    <source>
        <strain evidence="2 3">FT82W</strain>
    </source>
</reference>
<proteinExistence type="predicted"/>
<keyword evidence="1" id="KW-0732">Signal</keyword>
<feature type="signal peptide" evidence="1">
    <location>
        <begin position="1"/>
        <end position="23"/>
    </location>
</feature>
<evidence type="ECO:0000313" key="2">
    <source>
        <dbReference type="EMBL" id="MYM86928.1"/>
    </source>
</evidence>
<dbReference type="AlphaFoldDB" id="A0A845G2E8"/>
<dbReference type="Proteomes" id="UP000470302">
    <property type="component" value="Unassembled WGS sequence"/>
</dbReference>
<comment type="caution">
    <text evidence="2">The sequence shown here is derived from an EMBL/GenBank/DDBJ whole genome shotgun (WGS) entry which is preliminary data.</text>
</comment>
<accession>A0A845G2E8</accession>
<dbReference type="RefSeq" id="WP_161096118.1">
    <property type="nucleotide sequence ID" value="NZ_WWCW01000014.1"/>
</dbReference>
<evidence type="ECO:0008006" key="4">
    <source>
        <dbReference type="Google" id="ProtNLM"/>
    </source>
</evidence>
<sequence length="179" mass="19850">MISRLVASILLIISIAFAPVVHAIDSNYPDRKAIVLNTCPLVQLSDFSFGNKYADRRNRFEQNLSWKNTGPQPLSAFEIVVLKYDAFDQRLIGSRWVITGHNSADWEPLAPEQASSDGTIGYGTEEVFTAIAYVRAARLADGTVWRVSEAQLINDLKKVAPGIKDFGSTKPDPKPQKNE</sequence>
<organism evidence="2 3">
    <name type="scientific">Duganella vulcania</name>
    <dbReference type="NCBI Taxonomy" id="2692166"/>
    <lineage>
        <taxon>Bacteria</taxon>
        <taxon>Pseudomonadati</taxon>
        <taxon>Pseudomonadota</taxon>
        <taxon>Betaproteobacteria</taxon>
        <taxon>Burkholderiales</taxon>
        <taxon>Oxalobacteraceae</taxon>
        <taxon>Telluria group</taxon>
        <taxon>Duganella</taxon>
    </lineage>
</organism>
<evidence type="ECO:0000256" key="1">
    <source>
        <dbReference type="SAM" id="SignalP"/>
    </source>
</evidence>
<gene>
    <name evidence="2" type="ORF">GTP91_06975</name>
</gene>
<feature type="chain" id="PRO_5032817696" description="DUF4352 domain-containing protein" evidence="1">
    <location>
        <begin position="24"/>
        <end position="179"/>
    </location>
</feature>
<name>A0A845G2E8_9BURK</name>
<protein>
    <recommendedName>
        <fullName evidence="4">DUF4352 domain-containing protein</fullName>
    </recommendedName>
</protein>